<dbReference type="EMBL" id="FNLF01000002">
    <property type="protein sequence ID" value="SDQ75927.1"/>
    <property type="molecule type" value="Genomic_DNA"/>
</dbReference>
<proteinExistence type="predicted"/>
<organism evidence="6 7">
    <name type="scientific">Tsukamurella pulmonis</name>
    <dbReference type="NCBI Taxonomy" id="47312"/>
    <lineage>
        <taxon>Bacteria</taxon>
        <taxon>Bacillati</taxon>
        <taxon>Actinomycetota</taxon>
        <taxon>Actinomycetes</taxon>
        <taxon>Mycobacteriales</taxon>
        <taxon>Tsukamurellaceae</taxon>
        <taxon>Tsukamurella</taxon>
    </lineage>
</organism>
<dbReference type="RefSeq" id="WP_068565969.1">
    <property type="nucleotide sequence ID" value="NZ_FNLF01000002.1"/>
</dbReference>
<dbReference type="PANTHER" id="PTHR43243">
    <property type="entry name" value="INNER MEMBRANE TRANSPORTER YGJI-RELATED"/>
    <property type="match status" value="1"/>
</dbReference>
<feature type="transmembrane region" description="Helical" evidence="5">
    <location>
        <begin position="262"/>
        <end position="286"/>
    </location>
</feature>
<dbReference type="Pfam" id="PF13520">
    <property type="entry name" value="AA_permease_2"/>
    <property type="match status" value="1"/>
</dbReference>
<feature type="transmembrane region" description="Helical" evidence="5">
    <location>
        <begin position="427"/>
        <end position="446"/>
    </location>
</feature>
<evidence type="ECO:0000256" key="1">
    <source>
        <dbReference type="ARBA" id="ARBA00004141"/>
    </source>
</evidence>
<protein>
    <submittedName>
        <fullName evidence="6">Amino acid/polyamine/organocation transporter, APC superfamily</fullName>
    </submittedName>
</protein>
<dbReference type="OrthoDB" id="9762947at2"/>
<gene>
    <name evidence="6" type="ORF">SAMN04489765_1732</name>
</gene>
<comment type="subcellular location">
    <subcellularLocation>
        <location evidence="1">Membrane</location>
        <topology evidence="1">Multi-pass membrane protein</topology>
    </subcellularLocation>
</comment>
<name>A0A1H1DHK9_9ACTN</name>
<feature type="transmembrane region" description="Helical" evidence="5">
    <location>
        <begin position="452"/>
        <end position="471"/>
    </location>
</feature>
<keyword evidence="7" id="KW-1185">Reference proteome</keyword>
<dbReference type="Proteomes" id="UP000183053">
    <property type="component" value="Unassembled WGS sequence"/>
</dbReference>
<keyword evidence="4 5" id="KW-0472">Membrane</keyword>
<evidence type="ECO:0000256" key="2">
    <source>
        <dbReference type="ARBA" id="ARBA00022692"/>
    </source>
</evidence>
<feature type="transmembrane region" description="Helical" evidence="5">
    <location>
        <begin position="359"/>
        <end position="378"/>
    </location>
</feature>
<evidence type="ECO:0000313" key="6">
    <source>
        <dbReference type="EMBL" id="SDQ75927.1"/>
    </source>
</evidence>
<dbReference type="Gene3D" id="1.20.1740.10">
    <property type="entry name" value="Amino acid/polyamine transporter I"/>
    <property type="match status" value="1"/>
</dbReference>
<feature type="transmembrane region" description="Helical" evidence="5">
    <location>
        <begin position="219"/>
        <end position="241"/>
    </location>
</feature>
<feature type="transmembrane region" description="Helical" evidence="5">
    <location>
        <begin position="384"/>
        <end position="406"/>
    </location>
</feature>
<dbReference type="PANTHER" id="PTHR43243:SF24">
    <property type="entry name" value="CATIONIC AMINO ACID TRANSPORT INTEGRAL MEMBRANE PROTEIN ROCE-RELATED"/>
    <property type="match status" value="1"/>
</dbReference>
<keyword evidence="3 5" id="KW-1133">Transmembrane helix</keyword>
<feature type="transmembrane region" description="Helical" evidence="5">
    <location>
        <begin position="191"/>
        <end position="213"/>
    </location>
</feature>
<dbReference type="GO" id="GO:0016020">
    <property type="term" value="C:membrane"/>
    <property type="evidence" value="ECO:0007669"/>
    <property type="project" value="UniProtKB-SubCell"/>
</dbReference>
<dbReference type="STRING" id="47312.SAMN04489765_1732"/>
<evidence type="ECO:0000256" key="4">
    <source>
        <dbReference type="ARBA" id="ARBA00023136"/>
    </source>
</evidence>
<keyword evidence="2 5" id="KW-0812">Transmembrane</keyword>
<feature type="transmembrane region" description="Helical" evidence="5">
    <location>
        <begin position="108"/>
        <end position="132"/>
    </location>
</feature>
<sequence>MNGVAAGLMARQPTERALPDPGVTKGPALQRSMGVIHLTAVSIGATLGTGIFVILGTATPKAGPAIILAFVLAAITALFSALSYAELASAIPASGSAYSYTYASTGELFAWLCGWCLMLEYGVSVAAVAVGWGQYINELLDQAFGVQLPAALANPPGVDGGVVNLPAIVIVLLATALLLRGTTESAAVNTAMVAIKVIILVLFCIVAFTAFRAGNLTPFAPLGIAGITAAAGQVFFSYIGFDAASTAGDEAKNPKRDLPRAIMLSLLITTVIYCLVALAAVGALPWQDIPEQAPLAAILTAITSSTWPSIVLSAGAAISIASVVLAVLYGQTRILYTMSRDGLVPKAFSKVGARSHVPYINIAVVGVVVAVVAGLVPLGQLAEATSIGALFAFALVNLAVIILRNTRPDLERGFRAPITITIPRAQGPLYIPVVPILGIVFCGILVRELAVVTWQAFGWWTLAGVLVYAFYGYRHSRLRGAPDLEDVR</sequence>
<feature type="transmembrane region" description="Helical" evidence="5">
    <location>
        <begin position="35"/>
        <end position="59"/>
    </location>
</feature>
<dbReference type="PIRSF" id="PIRSF006060">
    <property type="entry name" value="AA_transporter"/>
    <property type="match status" value="1"/>
</dbReference>
<reference evidence="7" key="1">
    <citation type="submission" date="2016-10" db="EMBL/GenBank/DDBJ databases">
        <authorList>
            <person name="Varghese N."/>
            <person name="Submissions S."/>
        </authorList>
    </citation>
    <scope>NUCLEOTIDE SEQUENCE [LARGE SCALE GENOMIC DNA]</scope>
    <source>
        <strain evidence="7">DSM 44142</strain>
    </source>
</reference>
<dbReference type="AlphaFoldDB" id="A0A1H1DHK9"/>
<accession>A0A1H1DHK9</accession>
<feature type="transmembrane region" description="Helical" evidence="5">
    <location>
        <begin position="161"/>
        <end position="179"/>
    </location>
</feature>
<dbReference type="GO" id="GO:0015171">
    <property type="term" value="F:amino acid transmembrane transporter activity"/>
    <property type="evidence" value="ECO:0007669"/>
    <property type="project" value="TreeGrafter"/>
</dbReference>
<evidence type="ECO:0000256" key="3">
    <source>
        <dbReference type="ARBA" id="ARBA00022989"/>
    </source>
</evidence>
<evidence type="ECO:0000256" key="5">
    <source>
        <dbReference type="SAM" id="Phobius"/>
    </source>
</evidence>
<feature type="transmembrane region" description="Helical" evidence="5">
    <location>
        <begin position="65"/>
        <end position="87"/>
    </location>
</feature>
<evidence type="ECO:0000313" key="7">
    <source>
        <dbReference type="Proteomes" id="UP000183053"/>
    </source>
</evidence>
<dbReference type="InterPro" id="IPR002293">
    <property type="entry name" value="AA/rel_permease1"/>
</dbReference>
<feature type="transmembrane region" description="Helical" evidence="5">
    <location>
        <begin position="306"/>
        <end position="330"/>
    </location>
</feature>